<organism evidence="2">
    <name type="scientific">Auxenochlorella protothecoides</name>
    <name type="common">Green microalga</name>
    <name type="synonym">Chlorella protothecoides</name>
    <dbReference type="NCBI Taxonomy" id="3075"/>
    <lineage>
        <taxon>Eukaryota</taxon>
        <taxon>Viridiplantae</taxon>
        <taxon>Chlorophyta</taxon>
        <taxon>core chlorophytes</taxon>
        <taxon>Trebouxiophyceae</taxon>
        <taxon>Chlorellales</taxon>
        <taxon>Chlorellaceae</taxon>
        <taxon>Auxenochlorella</taxon>
    </lineage>
</organism>
<evidence type="ECO:0000313" key="2">
    <source>
        <dbReference type="EMBL" id="JAT70594.1"/>
    </source>
</evidence>
<feature type="compositionally biased region" description="Basic and acidic residues" evidence="1">
    <location>
        <begin position="265"/>
        <end position="274"/>
    </location>
</feature>
<evidence type="ECO:0000256" key="1">
    <source>
        <dbReference type="SAM" id="MobiDB-lite"/>
    </source>
</evidence>
<proteinExistence type="predicted"/>
<gene>
    <name evidence="2" type="ORF">g.11192</name>
</gene>
<feature type="compositionally biased region" description="Basic and acidic residues" evidence="1">
    <location>
        <begin position="192"/>
        <end position="205"/>
    </location>
</feature>
<name>A0A1D1ZUE6_AUXPR</name>
<sequence length="366" mass="39508">MEAGDVAPLTYVVFQIEDQLVVACDLEGCELLRLPCASEEEASSREFLDLVHATLASLLPHATPLPGTLPSPAAGADAERECRATLAALAEQDAAIARVMAADAEEERAARRALEARDARLARGLQRRERTIGSLAPGPAAPSPPPSRAWAWVDPSAPPALPAQDFPALCAPASPARVPGRPAHPQQCPGGRPHDRTEAPLDCGRDALPQTRAHPAGPRIPALPSLPKADASVREAVLKSAACTSLQPHRQPPSPARLRRMMHATDKEREAHESSEEEPERVSKSSIRKLVADMHARGWHPVRQGHSGHYKYERLIPELGGLRQMHMLAGTPSSRRYIWAVRAAMARADREVAELRARQQGPSLVA</sequence>
<feature type="region of interest" description="Disordered" evidence="1">
    <location>
        <begin position="125"/>
        <end position="225"/>
    </location>
</feature>
<protein>
    <submittedName>
        <fullName evidence="2">Uncharacterized protein</fullName>
    </submittedName>
</protein>
<feature type="region of interest" description="Disordered" evidence="1">
    <location>
        <begin position="265"/>
        <end position="284"/>
    </location>
</feature>
<accession>A0A1D1ZUE6</accession>
<reference evidence="2" key="1">
    <citation type="submission" date="2015-08" db="EMBL/GenBank/DDBJ databases">
        <authorList>
            <person name="Babu N.S."/>
            <person name="Beckwith C.J."/>
            <person name="Beseler K.G."/>
            <person name="Brison A."/>
            <person name="Carone J.V."/>
            <person name="Caskin T.P."/>
            <person name="Diamond M."/>
            <person name="Durham M.E."/>
            <person name="Foxe J.M."/>
            <person name="Go M."/>
            <person name="Henderson B.A."/>
            <person name="Jones I.B."/>
            <person name="McGettigan J.A."/>
            <person name="Micheletti S.J."/>
            <person name="Nasrallah M.E."/>
            <person name="Ortiz D."/>
            <person name="Piller C.R."/>
            <person name="Privatt S.R."/>
            <person name="Schneider S.L."/>
            <person name="Sharp S."/>
            <person name="Smith T.C."/>
            <person name="Stanton J.D."/>
            <person name="Ullery H.E."/>
            <person name="Wilson R.J."/>
            <person name="Serrano M.G."/>
            <person name="Buck G."/>
            <person name="Lee V."/>
            <person name="Wang Y."/>
            <person name="Carvalho R."/>
            <person name="Voegtly L."/>
            <person name="Shi R."/>
            <person name="Duckworth R."/>
            <person name="Johnson A."/>
            <person name="Loviza R."/>
            <person name="Walstead R."/>
            <person name="Shah Z."/>
            <person name="Kiflezghi M."/>
            <person name="Wade K."/>
            <person name="Ball S.L."/>
            <person name="Bradley K.W."/>
            <person name="Asai D.J."/>
            <person name="Bowman C.A."/>
            <person name="Russell D.A."/>
            <person name="Pope W.H."/>
            <person name="Jacobs-Sera D."/>
            <person name="Hendrix R.W."/>
            <person name="Hatfull G.F."/>
        </authorList>
    </citation>
    <scope>NUCLEOTIDE SEQUENCE</scope>
</reference>
<dbReference type="AlphaFoldDB" id="A0A1D1ZUE6"/>
<dbReference type="EMBL" id="GDKF01008028">
    <property type="protein sequence ID" value="JAT70594.1"/>
    <property type="molecule type" value="Transcribed_RNA"/>
</dbReference>